<dbReference type="InterPro" id="IPR007235">
    <property type="entry name" value="Glyco_trans_28_C"/>
</dbReference>
<dbReference type="GO" id="GO:0016758">
    <property type="term" value="F:hexosyltransferase activity"/>
    <property type="evidence" value="ECO:0007669"/>
    <property type="project" value="InterPro"/>
</dbReference>
<dbReference type="Proteomes" id="UP001139366">
    <property type="component" value="Unassembled WGS sequence"/>
</dbReference>
<comment type="caution">
    <text evidence="2">The sequence shown here is derived from an EMBL/GenBank/DDBJ whole genome shotgun (WGS) entry which is preliminary data.</text>
</comment>
<keyword evidence="3" id="KW-1185">Reference proteome</keyword>
<dbReference type="PANTHER" id="PTHR43025:SF3">
    <property type="entry name" value="MONOGALACTOSYLDIACYLGLYCEROL SYNTHASE 1, CHLOROPLASTIC"/>
    <property type="match status" value="1"/>
</dbReference>
<dbReference type="InterPro" id="IPR050519">
    <property type="entry name" value="Glycosyltransf_28_UgtP"/>
</dbReference>
<feature type="non-terminal residue" evidence="2">
    <location>
        <position position="1"/>
    </location>
</feature>
<organism evidence="2 3">
    <name type="scientific">Flavobacterium potami</name>
    <dbReference type="NCBI Taxonomy" id="2872310"/>
    <lineage>
        <taxon>Bacteria</taxon>
        <taxon>Pseudomonadati</taxon>
        <taxon>Bacteroidota</taxon>
        <taxon>Flavobacteriia</taxon>
        <taxon>Flavobacteriales</taxon>
        <taxon>Flavobacteriaceae</taxon>
        <taxon>Flavobacterium</taxon>
    </lineage>
</organism>
<protein>
    <recommendedName>
        <fullName evidence="1">Glycosyl transferase family 28 C-terminal domain-containing protein</fullName>
    </recommendedName>
</protein>
<evidence type="ECO:0000259" key="1">
    <source>
        <dbReference type="Pfam" id="PF04101"/>
    </source>
</evidence>
<reference evidence="2 3" key="1">
    <citation type="journal article" date="2023" name="Antonie Van Leeuwenhoek">
        <title>Flavobacterium potami sp. nov., a multi-metal resistance genes harbouring bacterium isolated from shallow river silt.</title>
        <authorList>
            <person name="Li S."/>
            <person name="Mao S."/>
            <person name="Mu W."/>
            <person name="Guo B."/>
            <person name="Li C."/>
            <person name="Zhu Q."/>
            <person name="Hou X."/>
            <person name="Zhao Y."/>
            <person name="Wei S."/>
            <person name="Liu H."/>
            <person name="Liu A."/>
        </authorList>
    </citation>
    <scope>NUCLEOTIDE SEQUENCE [LARGE SCALE GENOMIC DNA]</scope>
    <source>
        <strain evidence="2 3">17A</strain>
    </source>
</reference>
<proteinExistence type="predicted"/>
<feature type="domain" description="Glycosyl transferase family 28 C-terminal" evidence="1">
    <location>
        <begin position="5"/>
        <end position="90"/>
    </location>
</feature>
<sequence length="97" mass="10761">PDSGKKTKLVYFTNKVEDYMHASDLLITKPGGLTVSEALASDLPMAVFDAIPGQEEDNAAFLQNHHMAIKLDQHEDTAQQIAGLLEEPRKLKQMRQA</sequence>
<evidence type="ECO:0000313" key="3">
    <source>
        <dbReference type="Proteomes" id="UP001139366"/>
    </source>
</evidence>
<dbReference type="AlphaFoldDB" id="A0A9X1KSU4"/>
<dbReference type="Pfam" id="PF04101">
    <property type="entry name" value="Glyco_tran_28_C"/>
    <property type="match status" value="1"/>
</dbReference>
<dbReference type="PANTHER" id="PTHR43025">
    <property type="entry name" value="MONOGALACTOSYLDIACYLGLYCEROL SYNTHASE"/>
    <property type="match status" value="1"/>
</dbReference>
<name>A0A9X1KSU4_9FLAO</name>
<dbReference type="EMBL" id="JAINUY010000039">
    <property type="protein sequence ID" value="MBZ4037855.1"/>
    <property type="molecule type" value="Genomic_DNA"/>
</dbReference>
<dbReference type="Gene3D" id="3.40.50.2000">
    <property type="entry name" value="Glycogen Phosphorylase B"/>
    <property type="match status" value="1"/>
</dbReference>
<evidence type="ECO:0000313" key="2">
    <source>
        <dbReference type="EMBL" id="MBZ4037855.1"/>
    </source>
</evidence>
<dbReference type="SUPFAM" id="SSF53756">
    <property type="entry name" value="UDP-Glycosyltransferase/glycogen phosphorylase"/>
    <property type="match status" value="1"/>
</dbReference>
<feature type="non-terminal residue" evidence="2">
    <location>
        <position position="97"/>
    </location>
</feature>
<gene>
    <name evidence="2" type="ORF">K6T82_24130</name>
</gene>
<accession>A0A9X1KSU4</accession>